<dbReference type="EMBL" id="CM032188">
    <property type="protein sequence ID" value="KAG7088574.1"/>
    <property type="molecule type" value="Genomic_DNA"/>
</dbReference>
<protein>
    <submittedName>
        <fullName evidence="1">Uncharacterized protein</fullName>
    </submittedName>
</protein>
<evidence type="ECO:0000313" key="2">
    <source>
        <dbReference type="Proteomes" id="UP001049176"/>
    </source>
</evidence>
<dbReference type="PANTHER" id="PTHR28037">
    <property type="entry name" value="ALCOHOL O-ACETYLTRANSFERASE 1-RELATED"/>
    <property type="match status" value="1"/>
</dbReference>
<dbReference type="InterPro" id="IPR052058">
    <property type="entry name" value="Alcohol_O-acetyltransferase"/>
</dbReference>
<dbReference type="OrthoDB" id="3355480at2759"/>
<dbReference type="Gene3D" id="3.30.559.30">
    <property type="entry name" value="Nonribosomal peptide synthetase, condensation domain"/>
    <property type="match status" value="1"/>
</dbReference>
<sequence length="516" mass="58098">MSSSWVYDSQTKSYQRPLGSSELAYYYPSLQNGLGDMFLHIAFRAQKRLVTTERVVGAWTVLRSRHPSLMSRVVEDENGIPRFRFSPYTKTEEALADTSQVTYFKNDAKEKLISDYMNGPRTLSSSKLSYVIISERNPNSSQTEGEEAHAEYDLLMCAPHYLGDGASLHQCTHELLCLLSNNSDTQLKAQILIDPNRDVDWHGILPLAAETRLKPLISDTSRWAKAASEVNIAQTLRKEIGGHTFPRTPRGPQNTVLNEFAFTEEETSRILAKCKKHAVTINNAMFIVCAVAWARVLGVKGKWEDPVMMYTAINLRPFLSPPPSIGGSHSPSYWFVALSYYNIVLPSFPPAPTPEGKDSERHGVFWYRTRNVKAQTRKIVVNSSFLKDRALRMADFRAARVIPRGRGKEVVLPTLPSQASEAQAPSKCLLGLSLIGNLDSVYTRSSYARDENNRPKIDLQTVTTASRQKQGGMLFLEHTFAGRLNLHLCWDENGFEDKVVEAFWDGVRGVVREYLL</sequence>
<reference evidence="1" key="1">
    <citation type="journal article" date="2021" name="Genome Biol. Evol.">
        <title>The assembled and annotated genome of the fairy-ring fungus Marasmius oreades.</title>
        <authorList>
            <person name="Hiltunen M."/>
            <person name="Ament-Velasquez S.L."/>
            <person name="Johannesson H."/>
        </authorList>
    </citation>
    <scope>NUCLEOTIDE SEQUENCE</scope>
    <source>
        <strain evidence="1">03SP1</strain>
    </source>
</reference>
<dbReference type="Proteomes" id="UP001049176">
    <property type="component" value="Chromosome 8"/>
</dbReference>
<gene>
    <name evidence="1" type="ORF">E1B28_012553</name>
</gene>
<dbReference type="SUPFAM" id="SSF52777">
    <property type="entry name" value="CoA-dependent acyltransferases"/>
    <property type="match status" value="1"/>
</dbReference>
<proteinExistence type="predicted"/>
<name>A0A9P7RRU0_9AGAR</name>
<dbReference type="RefSeq" id="XP_043005045.1">
    <property type="nucleotide sequence ID" value="XM_043157677.1"/>
</dbReference>
<dbReference type="Gene3D" id="3.30.559.10">
    <property type="entry name" value="Chloramphenicol acetyltransferase-like domain"/>
    <property type="match status" value="1"/>
</dbReference>
<dbReference type="GeneID" id="66081628"/>
<organism evidence="1 2">
    <name type="scientific">Marasmius oreades</name>
    <name type="common">fairy-ring Marasmius</name>
    <dbReference type="NCBI Taxonomy" id="181124"/>
    <lineage>
        <taxon>Eukaryota</taxon>
        <taxon>Fungi</taxon>
        <taxon>Dikarya</taxon>
        <taxon>Basidiomycota</taxon>
        <taxon>Agaricomycotina</taxon>
        <taxon>Agaricomycetes</taxon>
        <taxon>Agaricomycetidae</taxon>
        <taxon>Agaricales</taxon>
        <taxon>Marasmiineae</taxon>
        <taxon>Marasmiaceae</taxon>
        <taxon>Marasmius</taxon>
    </lineage>
</organism>
<evidence type="ECO:0000313" key="1">
    <source>
        <dbReference type="EMBL" id="KAG7088574.1"/>
    </source>
</evidence>
<dbReference type="AlphaFoldDB" id="A0A9P7RRU0"/>
<accession>A0A9P7RRU0</accession>
<keyword evidence="2" id="KW-1185">Reference proteome</keyword>
<dbReference type="KEGG" id="more:E1B28_012553"/>
<dbReference type="InterPro" id="IPR023213">
    <property type="entry name" value="CAT-like_dom_sf"/>
</dbReference>
<dbReference type="PANTHER" id="PTHR28037:SF1">
    <property type="entry name" value="ALCOHOL O-ACETYLTRANSFERASE 1-RELATED"/>
    <property type="match status" value="1"/>
</dbReference>
<comment type="caution">
    <text evidence="1">The sequence shown here is derived from an EMBL/GenBank/DDBJ whole genome shotgun (WGS) entry which is preliminary data.</text>
</comment>